<dbReference type="PATRIC" id="fig|264459.3.peg.7428"/>
<dbReference type="AlphaFoldDB" id="A0A0N8TDH7"/>
<comment type="caution">
    <text evidence="1">The sequence shown here is derived from an EMBL/GenBank/DDBJ whole genome shotgun (WGS) entry which is preliminary data.</text>
</comment>
<gene>
    <name evidence="1" type="ORF">ALO94_05539</name>
</gene>
<dbReference type="PROSITE" id="PS51257">
    <property type="entry name" value="PROKAR_LIPOPROTEIN"/>
    <property type="match status" value="1"/>
</dbReference>
<protein>
    <submittedName>
        <fullName evidence="1">Uncharacterized protein</fullName>
    </submittedName>
</protein>
<accession>A0A0N8TDH7</accession>
<sequence length="50" mass="5521">MNGASRCDRVKIVTLLLVWLILAILFACGWSVEWPELDIQIGADTLVSCS</sequence>
<dbReference type="EMBL" id="LJRI01000071">
    <property type="protein sequence ID" value="KPZ13625.1"/>
    <property type="molecule type" value="Genomic_DNA"/>
</dbReference>
<evidence type="ECO:0000313" key="1">
    <source>
        <dbReference type="EMBL" id="KPZ13625.1"/>
    </source>
</evidence>
<dbReference type="Proteomes" id="UP000050384">
    <property type="component" value="Unassembled WGS sequence"/>
</dbReference>
<name>A0A0N8TDH7_PSESX</name>
<organism evidence="1 2">
    <name type="scientific">Pseudomonas syringae pv. spinaceae</name>
    <dbReference type="NCBI Taxonomy" id="264459"/>
    <lineage>
        <taxon>Bacteria</taxon>
        <taxon>Pseudomonadati</taxon>
        <taxon>Pseudomonadota</taxon>
        <taxon>Gammaproteobacteria</taxon>
        <taxon>Pseudomonadales</taxon>
        <taxon>Pseudomonadaceae</taxon>
        <taxon>Pseudomonas</taxon>
        <taxon>Pseudomonas syringae</taxon>
    </lineage>
</organism>
<proteinExistence type="predicted"/>
<evidence type="ECO:0000313" key="2">
    <source>
        <dbReference type="Proteomes" id="UP000050384"/>
    </source>
</evidence>
<reference evidence="1 2" key="1">
    <citation type="submission" date="2015-09" db="EMBL/GenBank/DDBJ databases">
        <title>Genome announcement of multiple Pseudomonas syringae strains.</title>
        <authorList>
            <person name="Thakur S."/>
            <person name="Wang P.W."/>
            <person name="Gong Y."/>
            <person name="Weir B.S."/>
            <person name="Guttman D.S."/>
        </authorList>
    </citation>
    <scope>NUCLEOTIDE SEQUENCE [LARGE SCALE GENOMIC DNA]</scope>
    <source>
        <strain evidence="1 2">ICMP16929</strain>
    </source>
</reference>